<dbReference type="EMBL" id="JANCYU010000029">
    <property type="protein sequence ID" value="KAK4525297.1"/>
    <property type="molecule type" value="Genomic_DNA"/>
</dbReference>
<accession>A0AAV9ICZ3</accession>
<organism evidence="2 3">
    <name type="scientific">Galdieria yellowstonensis</name>
    <dbReference type="NCBI Taxonomy" id="3028027"/>
    <lineage>
        <taxon>Eukaryota</taxon>
        <taxon>Rhodophyta</taxon>
        <taxon>Bangiophyceae</taxon>
        <taxon>Galdieriales</taxon>
        <taxon>Galdieriaceae</taxon>
        <taxon>Galdieria</taxon>
    </lineage>
</organism>
<feature type="region of interest" description="Disordered" evidence="1">
    <location>
        <begin position="25"/>
        <end position="49"/>
    </location>
</feature>
<keyword evidence="3" id="KW-1185">Reference proteome</keyword>
<gene>
    <name evidence="2" type="ORF">GAYE_SCF09G3205</name>
</gene>
<evidence type="ECO:0000313" key="2">
    <source>
        <dbReference type="EMBL" id="KAK4525297.1"/>
    </source>
</evidence>
<feature type="region of interest" description="Disordered" evidence="1">
    <location>
        <begin position="150"/>
        <end position="184"/>
    </location>
</feature>
<evidence type="ECO:0000256" key="1">
    <source>
        <dbReference type="SAM" id="MobiDB-lite"/>
    </source>
</evidence>
<proteinExistence type="predicted"/>
<protein>
    <submittedName>
        <fullName evidence="2">Uncharacterized protein</fullName>
    </submittedName>
</protein>
<dbReference type="Proteomes" id="UP001300502">
    <property type="component" value="Unassembled WGS sequence"/>
</dbReference>
<dbReference type="AlphaFoldDB" id="A0AAV9ICZ3"/>
<sequence length="208" mass="23191">MSFYSNSFLSSLDTVEESSRGLKIARSASSGPFSIEEVSGTGKSLVGKQKRGEYLSQSLKPEIFRGDSTRTTGCSDEDLFGKKPWVRPPLSKISIVSSGEVTEGKLGFMSSSFNESQCSCSAFGEIDEQEVFEFTARHQGARETVASSIRYGRGRSSSRSSFDFPRENSSERDEEEEENSFIPPHLLVQRDSQSLFERPCSKRMINWT</sequence>
<comment type="caution">
    <text evidence="2">The sequence shown here is derived from an EMBL/GenBank/DDBJ whole genome shotgun (WGS) entry which is preliminary data.</text>
</comment>
<evidence type="ECO:0000313" key="3">
    <source>
        <dbReference type="Proteomes" id="UP001300502"/>
    </source>
</evidence>
<name>A0AAV9ICZ3_9RHOD</name>
<reference evidence="2 3" key="1">
    <citation type="submission" date="2022-07" db="EMBL/GenBank/DDBJ databases">
        <title>Genome-wide signatures of adaptation to extreme environments.</title>
        <authorList>
            <person name="Cho C.H."/>
            <person name="Yoon H.S."/>
        </authorList>
    </citation>
    <scope>NUCLEOTIDE SEQUENCE [LARGE SCALE GENOMIC DNA]</scope>
    <source>
        <strain evidence="2 3">108.79 E11</strain>
    </source>
</reference>
<feature type="compositionally biased region" description="Low complexity" evidence="1">
    <location>
        <begin position="150"/>
        <end position="161"/>
    </location>
</feature>